<keyword evidence="2" id="KW-1185">Reference proteome</keyword>
<dbReference type="AlphaFoldDB" id="A0A7I7Q3W7"/>
<proteinExistence type="predicted"/>
<evidence type="ECO:0000313" key="2">
    <source>
        <dbReference type="Proteomes" id="UP000467130"/>
    </source>
</evidence>
<evidence type="ECO:0000313" key="1">
    <source>
        <dbReference type="EMBL" id="BBY21034.1"/>
    </source>
</evidence>
<sequence>MSPSTETLRNRNLRAPAVVGPQTKTQLLIGKIDPRYPRGLGGQLGAHTGALANRCWREQYEGAPMVDIRAGTSEQYPALGEM</sequence>
<dbReference type="KEGG" id="msto:MSTO_12390"/>
<organism evidence="1 2">
    <name type="scientific">Mycobacterium stomatepiae</name>
    <dbReference type="NCBI Taxonomy" id="470076"/>
    <lineage>
        <taxon>Bacteria</taxon>
        <taxon>Bacillati</taxon>
        <taxon>Actinomycetota</taxon>
        <taxon>Actinomycetes</taxon>
        <taxon>Mycobacteriales</taxon>
        <taxon>Mycobacteriaceae</taxon>
        <taxon>Mycobacterium</taxon>
        <taxon>Mycobacterium simiae complex</taxon>
    </lineage>
</organism>
<reference evidence="1 2" key="1">
    <citation type="journal article" date="2019" name="Emerg. Microbes Infect.">
        <title>Comprehensive subspecies identification of 175 nontuberculous mycobacteria species based on 7547 genomic profiles.</title>
        <authorList>
            <person name="Matsumoto Y."/>
            <person name="Kinjo T."/>
            <person name="Motooka D."/>
            <person name="Nabeya D."/>
            <person name="Jung N."/>
            <person name="Uechi K."/>
            <person name="Horii T."/>
            <person name="Iida T."/>
            <person name="Fujita J."/>
            <person name="Nakamura S."/>
        </authorList>
    </citation>
    <scope>NUCLEOTIDE SEQUENCE [LARGE SCALE GENOMIC DNA]</scope>
    <source>
        <strain evidence="1 2">JCM 17783</strain>
    </source>
</reference>
<name>A0A7I7Q3W7_9MYCO</name>
<accession>A0A7I7Q3W7</accession>
<gene>
    <name evidence="1" type="ORF">MSTO_12390</name>
</gene>
<dbReference type="EMBL" id="AP022587">
    <property type="protein sequence ID" value="BBY21034.1"/>
    <property type="molecule type" value="Genomic_DNA"/>
</dbReference>
<dbReference type="Proteomes" id="UP000467130">
    <property type="component" value="Chromosome"/>
</dbReference>
<protein>
    <submittedName>
        <fullName evidence="1">Uncharacterized protein</fullName>
    </submittedName>
</protein>